<dbReference type="InterPro" id="IPR036188">
    <property type="entry name" value="FAD/NAD-bd_sf"/>
</dbReference>
<dbReference type="InterPro" id="IPR050151">
    <property type="entry name" value="Class-I_Pyr_Nuc-Dis_Oxidored"/>
</dbReference>
<feature type="domain" description="FAD/NAD(P)-binding" evidence="13">
    <location>
        <begin position="4"/>
        <end position="315"/>
    </location>
</feature>
<feature type="binding site" evidence="9">
    <location>
        <position position="201"/>
    </location>
    <ligand>
        <name>NAD(+)</name>
        <dbReference type="ChEBI" id="CHEBI:57540"/>
    </ligand>
</feature>
<accession>A0A953NCE2</accession>
<keyword evidence="2 11" id="KW-0285">Flavoprotein</keyword>
<keyword evidence="3 9" id="KW-0274">FAD</keyword>
<evidence type="ECO:0000256" key="8">
    <source>
        <dbReference type="PIRSR" id="PIRSR000350-2"/>
    </source>
</evidence>
<evidence type="ECO:0000259" key="12">
    <source>
        <dbReference type="Pfam" id="PF02852"/>
    </source>
</evidence>
<dbReference type="PROSITE" id="PS00076">
    <property type="entry name" value="PYRIDINE_REDOX_1"/>
    <property type="match status" value="1"/>
</dbReference>
<dbReference type="EMBL" id="JAIQBY010000004">
    <property type="protein sequence ID" value="MBZ4195291.1"/>
    <property type="molecule type" value="Genomic_DNA"/>
</dbReference>
<feature type="binding site" evidence="9">
    <location>
        <begin position="137"/>
        <end position="139"/>
    </location>
    <ligand>
        <name>FAD</name>
        <dbReference type="ChEBI" id="CHEBI:57692"/>
    </ligand>
</feature>
<dbReference type="PIRSF" id="PIRSF000350">
    <property type="entry name" value="Mercury_reductase_MerA"/>
    <property type="match status" value="1"/>
</dbReference>
<dbReference type="Proteomes" id="UP000772186">
    <property type="component" value="Unassembled WGS sequence"/>
</dbReference>
<feature type="domain" description="Pyridine nucleotide-disulphide oxidoreductase dimerisation" evidence="12">
    <location>
        <begin position="340"/>
        <end position="444"/>
    </location>
</feature>
<dbReference type="PRINTS" id="PR00368">
    <property type="entry name" value="FADPNR"/>
</dbReference>
<dbReference type="GO" id="GO:0004148">
    <property type="term" value="F:dihydrolipoyl dehydrogenase (NADH) activity"/>
    <property type="evidence" value="ECO:0007669"/>
    <property type="project" value="UniProtKB-EC"/>
</dbReference>
<evidence type="ECO:0000256" key="2">
    <source>
        <dbReference type="ARBA" id="ARBA00022630"/>
    </source>
</evidence>
<evidence type="ECO:0000256" key="11">
    <source>
        <dbReference type="RuleBase" id="RU003691"/>
    </source>
</evidence>
<comment type="caution">
    <text evidence="14">The sequence shown here is derived from an EMBL/GenBank/DDBJ whole genome shotgun (WGS) entry which is preliminary data.</text>
</comment>
<dbReference type="Pfam" id="PF02852">
    <property type="entry name" value="Pyr_redox_dim"/>
    <property type="match status" value="1"/>
</dbReference>
<evidence type="ECO:0000256" key="5">
    <source>
        <dbReference type="ARBA" id="ARBA00023027"/>
    </source>
</evidence>
<dbReference type="PRINTS" id="PR00411">
    <property type="entry name" value="PNDRDTASEI"/>
</dbReference>
<keyword evidence="6" id="KW-1015">Disulfide bond</keyword>
<feature type="binding site" evidence="9">
    <location>
        <begin position="178"/>
        <end position="185"/>
    </location>
    <ligand>
        <name>NAD(+)</name>
        <dbReference type="ChEBI" id="CHEBI:57540"/>
    </ligand>
</feature>
<dbReference type="SUPFAM" id="SSF55424">
    <property type="entry name" value="FAD/NAD-linked reductases, dimerisation (C-terminal) domain"/>
    <property type="match status" value="1"/>
</dbReference>
<dbReference type="Pfam" id="PF07992">
    <property type="entry name" value="Pyr_redox_2"/>
    <property type="match status" value="1"/>
</dbReference>
<dbReference type="InterPro" id="IPR016156">
    <property type="entry name" value="FAD/NAD-linked_Rdtase_dimer_sf"/>
</dbReference>
<dbReference type="InterPro" id="IPR001100">
    <property type="entry name" value="Pyr_nuc-diS_OxRdtase"/>
</dbReference>
<sequence>MKHFDVVIIGGGPGGYPLAILLSKKGKNVAIIERKNLGGTCVNWGCIPSKTLIKSAKVYETILKSDLFGINVDNFEIDFQKVQKRRQDNKLILNNKIKQQLVESGVKIFNDEAKLLDKNTIALSNENITFEKLVIATGSRARLLNLPGFEEALKNKDLIVASDALELTKIPKNLNIIGGGPVALEMAYLYSTLGSEVTIIESNNFMKKYDSELADAVKKYLMDKNIKIYENSNIIGFRDKKLEINIDNKTLLLSAEKTLIAVGRIPNIEAFKALNLEINNNGFIKVNEKMQTSIDNIYALGDVTGLMQLSSVAYRTSDIVAREILNLKSKPINLKQTGWSVYLNPEFSGIGFTEEELKEKKIDYTVVKMPATGLPRSLADGIDNPYGFIKLLVKKETHEILGAFMFIEGSHLLINQIAIAMQNNITIDDFQNVAFTHPTVAESLYYSWKMNSF</sequence>
<dbReference type="InterPro" id="IPR023753">
    <property type="entry name" value="FAD/NAD-binding_dom"/>
</dbReference>
<dbReference type="AlphaFoldDB" id="A0A953NCE2"/>
<evidence type="ECO:0000256" key="10">
    <source>
        <dbReference type="PIRSR" id="PIRSR000350-4"/>
    </source>
</evidence>
<feature type="binding site" evidence="9">
    <location>
        <position position="302"/>
    </location>
    <ligand>
        <name>FAD</name>
        <dbReference type="ChEBI" id="CHEBI:57692"/>
    </ligand>
</feature>
<dbReference type="PANTHER" id="PTHR22912">
    <property type="entry name" value="DISULFIDE OXIDOREDUCTASE"/>
    <property type="match status" value="1"/>
</dbReference>
<evidence type="ECO:0000256" key="4">
    <source>
        <dbReference type="ARBA" id="ARBA00023002"/>
    </source>
</evidence>
<feature type="active site" description="Proton acceptor" evidence="8">
    <location>
        <position position="437"/>
    </location>
</feature>
<proteinExistence type="inferred from homology"/>
<evidence type="ECO:0000256" key="1">
    <source>
        <dbReference type="ARBA" id="ARBA00007532"/>
    </source>
</evidence>
<evidence type="ECO:0000256" key="9">
    <source>
        <dbReference type="PIRSR" id="PIRSR000350-3"/>
    </source>
</evidence>
<dbReference type="InterPro" id="IPR004099">
    <property type="entry name" value="Pyr_nucl-diS_OxRdtase_dimer"/>
</dbReference>
<keyword evidence="15" id="KW-1185">Reference proteome</keyword>
<evidence type="ECO:0000259" key="13">
    <source>
        <dbReference type="Pfam" id="PF07992"/>
    </source>
</evidence>
<keyword evidence="9" id="KW-0547">Nucleotide-binding</keyword>
<dbReference type="RefSeq" id="WP_223644442.1">
    <property type="nucleotide sequence ID" value="NZ_JAIQBY010000004.1"/>
</dbReference>
<keyword evidence="4 11" id="KW-0560">Oxidoreductase</keyword>
<dbReference type="NCBIfam" id="NF004945">
    <property type="entry name" value="PRK06292.2-3"/>
    <property type="match status" value="1"/>
</dbReference>
<dbReference type="Gene3D" id="3.30.390.30">
    <property type="match status" value="1"/>
</dbReference>
<dbReference type="GO" id="GO:0006103">
    <property type="term" value="P:2-oxoglutarate metabolic process"/>
    <property type="evidence" value="ECO:0007669"/>
    <property type="project" value="TreeGrafter"/>
</dbReference>
<evidence type="ECO:0000313" key="15">
    <source>
        <dbReference type="Proteomes" id="UP000772186"/>
    </source>
</evidence>
<comment type="similarity">
    <text evidence="1 11">Belongs to the class-I pyridine nucleotide-disulfide oxidoreductase family.</text>
</comment>
<dbReference type="GO" id="GO:0050660">
    <property type="term" value="F:flavin adenine dinucleotide binding"/>
    <property type="evidence" value="ECO:0007669"/>
    <property type="project" value="TreeGrafter"/>
</dbReference>
<evidence type="ECO:0000256" key="3">
    <source>
        <dbReference type="ARBA" id="ARBA00022827"/>
    </source>
</evidence>
<dbReference type="Gene3D" id="3.50.50.60">
    <property type="entry name" value="FAD/NAD(P)-binding domain"/>
    <property type="match status" value="2"/>
</dbReference>
<reference evidence="14 15" key="1">
    <citation type="submission" date="2021-09" db="EMBL/GenBank/DDBJ databases">
        <title>WGS of Mycoplasma sp. Zaradi2 strains.</title>
        <authorList>
            <person name="Spergser J."/>
        </authorList>
    </citation>
    <scope>NUCLEOTIDE SEQUENCE [LARGE SCALE GENOMIC DNA]</scope>
    <source>
        <strain evidence="14 15">1331</strain>
    </source>
</reference>
<name>A0A953NCE2_9MOLU</name>
<evidence type="ECO:0000313" key="14">
    <source>
        <dbReference type="EMBL" id="MBZ4195291.1"/>
    </source>
</evidence>
<keyword evidence="5 9" id="KW-0520">NAD</keyword>
<evidence type="ECO:0000256" key="6">
    <source>
        <dbReference type="ARBA" id="ARBA00023157"/>
    </source>
</evidence>
<organism evidence="14 15">
    <name type="scientific">Mycoplasma tauri</name>
    <dbReference type="NCBI Taxonomy" id="547987"/>
    <lineage>
        <taxon>Bacteria</taxon>
        <taxon>Bacillati</taxon>
        <taxon>Mycoplasmatota</taxon>
        <taxon>Mollicutes</taxon>
        <taxon>Mycoplasmataceae</taxon>
        <taxon>Mycoplasma</taxon>
    </lineage>
</organism>
<keyword evidence="7 11" id="KW-0676">Redox-active center</keyword>
<dbReference type="InterPro" id="IPR012999">
    <property type="entry name" value="Pyr_OxRdtase_I_AS"/>
</dbReference>
<feature type="binding site" evidence="9">
    <location>
        <position position="263"/>
    </location>
    <ligand>
        <name>NAD(+)</name>
        <dbReference type="ChEBI" id="CHEBI:57540"/>
    </ligand>
</feature>
<dbReference type="PANTHER" id="PTHR22912:SF217">
    <property type="entry name" value="DIHYDROLIPOYL DEHYDROGENASE"/>
    <property type="match status" value="1"/>
</dbReference>
<dbReference type="EC" id="1.8.1.4" evidence="14"/>
<dbReference type="SUPFAM" id="SSF51905">
    <property type="entry name" value="FAD/NAD(P)-binding domain"/>
    <property type="match status" value="1"/>
</dbReference>
<protein>
    <submittedName>
        <fullName evidence="14">Dihydrolipoyl dehydrogenase</fullName>
        <ecNumber evidence="14">1.8.1.4</ecNumber>
    </submittedName>
</protein>
<feature type="binding site" evidence="9">
    <location>
        <position position="50"/>
    </location>
    <ligand>
        <name>FAD</name>
        <dbReference type="ChEBI" id="CHEBI:57692"/>
    </ligand>
</feature>
<evidence type="ECO:0000256" key="7">
    <source>
        <dbReference type="ARBA" id="ARBA00023284"/>
    </source>
</evidence>
<gene>
    <name evidence="14" type="ORF">LAD73_00955</name>
</gene>
<feature type="disulfide bond" description="Redox-active" evidence="10">
    <location>
        <begin position="41"/>
        <end position="46"/>
    </location>
</feature>
<comment type="cofactor">
    <cofactor evidence="9">
        <name>FAD</name>
        <dbReference type="ChEBI" id="CHEBI:57692"/>
    </cofactor>
    <text evidence="9">Binds 1 FAD per subunit.</text>
</comment>